<dbReference type="EMBL" id="OB794222">
    <property type="protein sequence ID" value="CAD7429788.1"/>
    <property type="molecule type" value="Genomic_DNA"/>
</dbReference>
<sequence length="202" mass="22701">MGNPILDCHDVMAQPTLSKRKLPALIMPEPALREKQCSLYLAVPPSSPPLSYVRMHITVKHHIAGTRVLQFRSAFTRAATVFRNNNLLALTLDKIISILDDDENILEANVFMSPPENHSHCDEDTEDEDLINPDINHLSGNQLRVTTELHTKHLGETGIRMKIDLKELKLVFLAESGKVWTCLLYQNQTGNSLIGFKIVIIS</sequence>
<proteinExistence type="predicted"/>
<protein>
    <submittedName>
        <fullName evidence="1">Uncharacterized protein</fullName>
    </submittedName>
</protein>
<reference evidence="1" key="1">
    <citation type="submission" date="2020-11" db="EMBL/GenBank/DDBJ databases">
        <authorList>
            <person name="Tran Van P."/>
        </authorList>
    </citation>
    <scope>NUCLEOTIDE SEQUENCE</scope>
</reference>
<evidence type="ECO:0000313" key="1">
    <source>
        <dbReference type="EMBL" id="CAD7429788.1"/>
    </source>
</evidence>
<accession>A0A7R9EBW8</accession>
<name>A0A7R9EBW8_9NEOP</name>
<dbReference type="AlphaFoldDB" id="A0A7R9EBW8"/>
<gene>
    <name evidence="1" type="ORF">TMSB3V08_LOCUS6564</name>
</gene>
<organism evidence="1">
    <name type="scientific">Timema monikensis</name>
    <dbReference type="NCBI Taxonomy" id="170555"/>
    <lineage>
        <taxon>Eukaryota</taxon>
        <taxon>Metazoa</taxon>
        <taxon>Ecdysozoa</taxon>
        <taxon>Arthropoda</taxon>
        <taxon>Hexapoda</taxon>
        <taxon>Insecta</taxon>
        <taxon>Pterygota</taxon>
        <taxon>Neoptera</taxon>
        <taxon>Polyneoptera</taxon>
        <taxon>Phasmatodea</taxon>
        <taxon>Timematodea</taxon>
        <taxon>Timematoidea</taxon>
        <taxon>Timematidae</taxon>
        <taxon>Timema</taxon>
    </lineage>
</organism>